<keyword evidence="4" id="KW-1185">Reference proteome</keyword>
<dbReference type="Proteomes" id="UP001204798">
    <property type="component" value="Unassembled WGS sequence"/>
</dbReference>
<name>A0ABT2EP60_9BACT</name>
<keyword evidence="1" id="KW-0812">Transmembrane</keyword>
<reference evidence="3 4" key="1">
    <citation type="submission" date="2022-08" db="EMBL/GenBank/DDBJ databases">
        <title>Bacterial and archaeal communities from various locations to study Microbial Dark Matter (Phase II).</title>
        <authorList>
            <person name="Stepanauskas R."/>
        </authorList>
    </citation>
    <scope>NUCLEOTIDE SEQUENCE [LARGE SCALE GENOMIC DNA]</scope>
    <source>
        <strain evidence="3 4">PD1</strain>
    </source>
</reference>
<evidence type="ECO:0000259" key="2">
    <source>
        <dbReference type="Pfam" id="PF05168"/>
    </source>
</evidence>
<gene>
    <name evidence="3" type="ORF">M2350_002158</name>
</gene>
<comment type="caution">
    <text evidence="3">The sequence shown here is derived from an EMBL/GenBank/DDBJ whole genome shotgun (WGS) entry which is preliminary data.</text>
</comment>
<accession>A0ABT2EP60</accession>
<keyword evidence="1" id="KW-0472">Membrane</keyword>
<evidence type="ECO:0000313" key="4">
    <source>
        <dbReference type="Proteomes" id="UP001204798"/>
    </source>
</evidence>
<dbReference type="RefSeq" id="WP_259096544.1">
    <property type="nucleotide sequence ID" value="NZ_CP130454.1"/>
</dbReference>
<dbReference type="EMBL" id="JANUCP010000004">
    <property type="protein sequence ID" value="MCS3919741.1"/>
    <property type="molecule type" value="Genomic_DNA"/>
</dbReference>
<dbReference type="PROSITE" id="PS51257">
    <property type="entry name" value="PROKAR_LIPOPROTEIN"/>
    <property type="match status" value="1"/>
</dbReference>
<sequence>MAALNRADDFVAGAEASFNVGALASCALCCYAAVFWAQIAVLEGFGIKQREWRHNELWARFGLEAIKKRHLFSASDADVIRNAYRLRTIAHYRTEPLSVKQVERLLRRSKEFVQKAKEVT</sequence>
<dbReference type="Gene3D" id="1.20.120.330">
    <property type="entry name" value="Nucleotidyltransferases domain 2"/>
    <property type="match status" value="1"/>
</dbReference>
<dbReference type="InterPro" id="IPR007842">
    <property type="entry name" value="HEPN_dom"/>
</dbReference>
<evidence type="ECO:0000256" key="1">
    <source>
        <dbReference type="SAM" id="Phobius"/>
    </source>
</evidence>
<feature type="transmembrane region" description="Helical" evidence="1">
    <location>
        <begin position="20"/>
        <end position="42"/>
    </location>
</feature>
<feature type="domain" description="HEPN" evidence="2">
    <location>
        <begin position="4"/>
        <end position="118"/>
    </location>
</feature>
<protein>
    <submittedName>
        <fullName evidence="3">Uncharacterized protein (UPF0332 family)</fullName>
    </submittedName>
</protein>
<evidence type="ECO:0000313" key="3">
    <source>
        <dbReference type="EMBL" id="MCS3919741.1"/>
    </source>
</evidence>
<keyword evidence="1" id="KW-1133">Transmembrane helix</keyword>
<dbReference type="Pfam" id="PF05168">
    <property type="entry name" value="HEPN"/>
    <property type="match status" value="1"/>
</dbReference>
<organism evidence="3 4">
    <name type="scientific">Candidatus Fervidibacter sacchari</name>
    <dbReference type="NCBI Taxonomy" id="1448929"/>
    <lineage>
        <taxon>Bacteria</taxon>
        <taxon>Candidatus Fervidibacterota</taxon>
        <taxon>Candidatus Fervidibacter</taxon>
    </lineage>
</organism>
<proteinExistence type="predicted"/>